<organism evidence="2 3">
    <name type="scientific">Emticicia aquatilis</name>
    <dbReference type="NCBI Taxonomy" id="1537369"/>
    <lineage>
        <taxon>Bacteria</taxon>
        <taxon>Pseudomonadati</taxon>
        <taxon>Bacteroidota</taxon>
        <taxon>Cytophagia</taxon>
        <taxon>Cytophagales</taxon>
        <taxon>Leadbetterellaceae</taxon>
        <taxon>Emticicia</taxon>
    </lineage>
</organism>
<protein>
    <recommendedName>
        <fullName evidence="4">FUSC family protein</fullName>
    </recommendedName>
</protein>
<comment type="caution">
    <text evidence="2">The sequence shown here is derived from an EMBL/GenBank/DDBJ whole genome shotgun (WGS) entry which is preliminary data.</text>
</comment>
<evidence type="ECO:0008006" key="4">
    <source>
        <dbReference type="Google" id="ProtNLM"/>
    </source>
</evidence>
<keyword evidence="3" id="KW-1185">Reference proteome</keyword>
<name>A0A916YIU6_9BACT</name>
<dbReference type="Proteomes" id="UP000609064">
    <property type="component" value="Unassembled WGS sequence"/>
</dbReference>
<feature type="transmembrane region" description="Helical" evidence="1">
    <location>
        <begin position="26"/>
        <end position="43"/>
    </location>
</feature>
<evidence type="ECO:0000313" key="3">
    <source>
        <dbReference type="Proteomes" id="UP000609064"/>
    </source>
</evidence>
<accession>A0A916YIU6</accession>
<sequence>MDRKILSEMTDEELFAEGKKQKKNKIYAGFAIGMMIGVAFWSIIHKGFILPVAIFVVIFYFAKRTNDGYQAVKKEIDSRKVL</sequence>
<proteinExistence type="predicted"/>
<reference evidence="2" key="2">
    <citation type="submission" date="2020-09" db="EMBL/GenBank/DDBJ databases">
        <authorList>
            <person name="Sun Q."/>
            <person name="Zhou Y."/>
        </authorList>
    </citation>
    <scope>NUCLEOTIDE SEQUENCE</scope>
    <source>
        <strain evidence="2">CGMCC 1.15958</strain>
    </source>
</reference>
<evidence type="ECO:0000313" key="2">
    <source>
        <dbReference type="EMBL" id="GGD46802.1"/>
    </source>
</evidence>
<reference evidence="2" key="1">
    <citation type="journal article" date="2014" name="Int. J. Syst. Evol. Microbiol.">
        <title>Complete genome sequence of Corynebacterium casei LMG S-19264T (=DSM 44701T), isolated from a smear-ripened cheese.</title>
        <authorList>
            <consortium name="US DOE Joint Genome Institute (JGI-PGF)"/>
            <person name="Walter F."/>
            <person name="Albersmeier A."/>
            <person name="Kalinowski J."/>
            <person name="Ruckert C."/>
        </authorList>
    </citation>
    <scope>NUCLEOTIDE SEQUENCE</scope>
    <source>
        <strain evidence="2">CGMCC 1.15958</strain>
    </source>
</reference>
<keyword evidence="1" id="KW-0472">Membrane</keyword>
<evidence type="ECO:0000256" key="1">
    <source>
        <dbReference type="SAM" id="Phobius"/>
    </source>
</evidence>
<gene>
    <name evidence="2" type="ORF">GCM10011514_08490</name>
</gene>
<dbReference type="EMBL" id="BMKK01000002">
    <property type="protein sequence ID" value="GGD46802.1"/>
    <property type="molecule type" value="Genomic_DNA"/>
</dbReference>
<keyword evidence="1" id="KW-0812">Transmembrane</keyword>
<feature type="transmembrane region" description="Helical" evidence="1">
    <location>
        <begin position="49"/>
        <end position="66"/>
    </location>
</feature>
<dbReference type="AlphaFoldDB" id="A0A916YIU6"/>
<keyword evidence="1" id="KW-1133">Transmembrane helix</keyword>